<accession>A0ABU0FDU2</accession>
<name>A0ABU0FDU2_9HYPH</name>
<reference evidence="1 2" key="1">
    <citation type="submission" date="2023-07" db="EMBL/GenBank/DDBJ databases">
        <title>Genomic Encyclopedia of Type Strains, Phase IV (KMG-IV): sequencing the most valuable type-strain genomes for metagenomic binning, comparative biology and taxonomic classification.</title>
        <authorList>
            <person name="Goeker M."/>
        </authorList>
    </citation>
    <scope>NUCLEOTIDE SEQUENCE [LARGE SCALE GENOMIC DNA]</scope>
    <source>
        <strain evidence="1 2">DSM 5896</strain>
    </source>
</reference>
<dbReference type="EMBL" id="JAUSVK010000001">
    <property type="protein sequence ID" value="MDQ0392235.1"/>
    <property type="molecule type" value="Genomic_DNA"/>
</dbReference>
<dbReference type="RefSeq" id="WP_307425813.1">
    <property type="nucleotide sequence ID" value="NZ_JAUSVK010000001.1"/>
</dbReference>
<evidence type="ECO:0000313" key="1">
    <source>
        <dbReference type="EMBL" id="MDQ0392235.1"/>
    </source>
</evidence>
<keyword evidence="2" id="KW-1185">Reference proteome</keyword>
<evidence type="ECO:0000313" key="2">
    <source>
        <dbReference type="Proteomes" id="UP001237448"/>
    </source>
</evidence>
<organism evidence="1 2">
    <name type="scientific">Labrys monachus</name>
    <dbReference type="NCBI Taxonomy" id="217067"/>
    <lineage>
        <taxon>Bacteria</taxon>
        <taxon>Pseudomonadati</taxon>
        <taxon>Pseudomonadota</taxon>
        <taxon>Alphaproteobacteria</taxon>
        <taxon>Hyphomicrobiales</taxon>
        <taxon>Xanthobacteraceae</taxon>
        <taxon>Labrys</taxon>
    </lineage>
</organism>
<gene>
    <name evidence="1" type="ORF">J3R73_002027</name>
</gene>
<comment type="caution">
    <text evidence="1">The sequence shown here is derived from an EMBL/GenBank/DDBJ whole genome shotgun (WGS) entry which is preliminary data.</text>
</comment>
<proteinExistence type="predicted"/>
<dbReference type="Proteomes" id="UP001237448">
    <property type="component" value="Unassembled WGS sequence"/>
</dbReference>
<sequence>MANITYYVVVPFEQNEEGDIVMLDPVEARSADSARSRVRLLAGAGRGGVAFSRMGDPELGDFKDGEILEALGSLPANLDEYLSG</sequence>
<protein>
    <submittedName>
        <fullName evidence="1">Uncharacterized protein</fullName>
    </submittedName>
</protein>